<dbReference type="Proteomes" id="UP000285084">
    <property type="component" value="Unassembled WGS sequence"/>
</dbReference>
<dbReference type="AlphaFoldDB" id="A0A420N9C5"/>
<evidence type="ECO:0000313" key="2">
    <source>
        <dbReference type="Proteomes" id="UP000285084"/>
    </source>
</evidence>
<sequence length="37" mass="4213">MTESSDHGVFIASPISREINWIMTDNFAPEFNICNKP</sequence>
<organism evidence="1 2">
    <name type="scientific">Fusarium oxysporum</name>
    <name type="common">Fusarium vascular wilt</name>
    <dbReference type="NCBI Taxonomy" id="5507"/>
    <lineage>
        <taxon>Eukaryota</taxon>
        <taxon>Fungi</taxon>
        <taxon>Dikarya</taxon>
        <taxon>Ascomycota</taxon>
        <taxon>Pezizomycotina</taxon>
        <taxon>Sordariomycetes</taxon>
        <taxon>Hypocreomycetidae</taxon>
        <taxon>Hypocreales</taxon>
        <taxon>Nectriaceae</taxon>
        <taxon>Fusarium</taxon>
        <taxon>Fusarium oxysporum species complex</taxon>
    </lineage>
</organism>
<proteinExistence type="predicted"/>
<accession>A0A420N9C5</accession>
<protein>
    <submittedName>
        <fullName evidence="1">Uncharacterized protein</fullName>
    </submittedName>
</protein>
<comment type="caution">
    <text evidence="1">The sequence shown here is derived from an EMBL/GenBank/DDBJ whole genome shotgun (WGS) entry which is preliminary data.</text>
</comment>
<reference evidence="1 2" key="1">
    <citation type="journal article" date="2018" name="Sci. Rep.">
        <title>Characterisation of pathogen-specific regions and novel effector candidates in Fusarium oxysporum f. sp. cepae.</title>
        <authorList>
            <person name="Armitage A.D."/>
            <person name="Taylor A."/>
            <person name="Sobczyk M.K."/>
            <person name="Baxter L."/>
            <person name="Greenfield B.P."/>
            <person name="Bates H.J."/>
            <person name="Wilson F."/>
            <person name="Jackson A.C."/>
            <person name="Ott S."/>
            <person name="Harrison R.J."/>
            <person name="Clarkson J.P."/>
        </authorList>
    </citation>
    <scope>NUCLEOTIDE SEQUENCE [LARGE SCALE GENOMIC DNA]</scope>
    <source>
        <strain evidence="1 2">Fo_A13</strain>
    </source>
</reference>
<name>A0A420N9C5_FUSOX</name>
<evidence type="ECO:0000313" key="1">
    <source>
        <dbReference type="EMBL" id="RKK76878.1"/>
    </source>
</evidence>
<dbReference type="EMBL" id="MRCX01000049">
    <property type="protein sequence ID" value="RKK76878.1"/>
    <property type="molecule type" value="Genomic_DNA"/>
</dbReference>
<gene>
    <name evidence="1" type="ORF">BFJ69_g6610</name>
</gene>